<protein>
    <submittedName>
        <fullName evidence="1">Uncharacterized protein</fullName>
    </submittedName>
</protein>
<organism evidence="1">
    <name type="scientific">Anguilla anguilla</name>
    <name type="common">European freshwater eel</name>
    <name type="synonym">Muraena anguilla</name>
    <dbReference type="NCBI Taxonomy" id="7936"/>
    <lineage>
        <taxon>Eukaryota</taxon>
        <taxon>Metazoa</taxon>
        <taxon>Chordata</taxon>
        <taxon>Craniata</taxon>
        <taxon>Vertebrata</taxon>
        <taxon>Euteleostomi</taxon>
        <taxon>Actinopterygii</taxon>
        <taxon>Neopterygii</taxon>
        <taxon>Teleostei</taxon>
        <taxon>Anguilliformes</taxon>
        <taxon>Anguillidae</taxon>
        <taxon>Anguilla</taxon>
    </lineage>
</organism>
<dbReference type="AlphaFoldDB" id="A0A0E9WJT0"/>
<evidence type="ECO:0000313" key="1">
    <source>
        <dbReference type="EMBL" id="JAH90669.1"/>
    </source>
</evidence>
<dbReference type="EMBL" id="GBXM01017908">
    <property type="protein sequence ID" value="JAH90669.1"/>
    <property type="molecule type" value="Transcribed_RNA"/>
</dbReference>
<name>A0A0E9WJT0_ANGAN</name>
<sequence length="57" mass="6239">MIYSAKLFSDYTPTFSACLSKQVSGWPDLLTPHAALVVVLVARQETGARGDWLLARS</sequence>
<reference evidence="1" key="2">
    <citation type="journal article" date="2015" name="Fish Shellfish Immunol.">
        <title>Early steps in the European eel (Anguilla anguilla)-Vibrio vulnificus interaction in the gills: Role of the RtxA13 toxin.</title>
        <authorList>
            <person name="Callol A."/>
            <person name="Pajuelo D."/>
            <person name="Ebbesson L."/>
            <person name="Teles M."/>
            <person name="MacKenzie S."/>
            <person name="Amaro C."/>
        </authorList>
    </citation>
    <scope>NUCLEOTIDE SEQUENCE</scope>
</reference>
<proteinExistence type="predicted"/>
<accession>A0A0E9WJT0</accession>
<reference evidence="1" key="1">
    <citation type="submission" date="2014-11" db="EMBL/GenBank/DDBJ databases">
        <authorList>
            <person name="Amaro Gonzalez C."/>
        </authorList>
    </citation>
    <scope>NUCLEOTIDE SEQUENCE</scope>
</reference>